<comment type="similarity">
    <text evidence="2">Belongs to the multi antimicrobial extrusion (MATE) (TC 2.A.66.1) family. MepA subfamily.</text>
</comment>
<evidence type="ECO:0000256" key="9">
    <source>
        <dbReference type="ARBA" id="ARBA00023251"/>
    </source>
</evidence>
<dbReference type="PANTHER" id="PTHR43823:SF3">
    <property type="entry name" value="MULTIDRUG EXPORT PROTEIN MEPA"/>
    <property type="match status" value="1"/>
</dbReference>
<keyword evidence="6 10" id="KW-0812">Transmembrane</keyword>
<evidence type="ECO:0000256" key="4">
    <source>
        <dbReference type="ARBA" id="ARBA00022448"/>
    </source>
</evidence>
<sequence length="454" mass="48341">MKTDRIKLMSEAPVSKALFQLGIPMVISMLVTALYNVVDTYFVSGLGKQAVAAVSVAFPISLIFSGIGLTFGAGAGSYISRLLGKKDKEMAERVASTAMFSSIVTGLLVAVILLVALNPVLEFMGAIPSIFDLAKDYAVLFIISTVFSTANVTAGNLAVAQGASNISLTAMIGGAVLNVILDPICITSLNMGVRGAAVATLISQIVTSAIYVWFFVGGKSYLKIAFSKFKPSVGIYGEILKVGVSMLLLQLLSSLSMSRISAAAGVYGEDAIAAMGIVLRIVTLGVNVVFGYMKGFQPMAGFNYGAKNYSRLNEAIRSCMKWTTIFCVAWTILIFLLATPILSLFGDDPQVLEIAVPALKANTILFFTFGFQFTYSTLYLSMGKALGGGFLNICRQGIMFMPVILILPGILGLNGVIWAQAVADILTTLVTVVFAVHIHKELQRSIKIMNQSAD</sequence>
<dbReference type="GO" id="GO:0042910">
    <property type="term" value="F:xenobiotic transmembrane transporter activity"/>
    <property type="evidence" value="ECO:0007669"/>
    <property type="project" value="InterPro"/>
</dbReference>
<evidence type="ECO:0000256" key="6">
    <source>
        <dbReference type="ARBA" id="ARBA00022692"/>
    </source>
</evidence>
<feature type="transmembrane region" description="Helical" evidence="10">
    <location>
        <begin position="21"/>
        <end position="38"/>
    </location>
</feature>
<dbReference type="Pfam" id="PF01554">
    <property type="entry name" value="MatE"/>
    <property type="match status" value="2"/>
</dbReference>
<evidence type="ECO:0000256" key="2">
    <source>
        <dbReference type="ARBA" id="ARBA00008417"/>
    </source>
</evidence>
<feature type="transmembrane region" description="Helical" evidence="10">
    <location>
        <begin position="272"/>
        <end position="293"/>
    </location>
</feature>
<dbReference type="AlphaFoldDB" id="A0A9D2PN01"/>
<dbReference type="CDD" id="cd13143">
    <property type="entry name" value="MATE_MepA_like"/>
    <property type="match status" value="1"/>
</dbReference>
<protein>
    <recommendedName>
        <fullName evidence="3">Multidrug export protein MepA</fullName>
    </recommendedName>
</protein>
<feature type="transmembrane region" description="Helical" evidence="10">
    <location>
        <begin position="417"/>
        <end position="438"/>
    </location>
</feature>
<dbReference type="InterPro" id="IPR045070">
    <property type="entry name" value="MATE_MepA-like"/>
</dbReference>
<proteinExistence type="inferred from homology"/>
<keyword evidence="5" id="KW-1003">Cell membrane</keyword>
<feature type="transmembrane region" description="Helical" evidence="10">
    <location>
        <begin position="393"/>
        <end position="411"/>
    </location>
</feature>
<dbReference type="PANTHER" id="PTHR43823">
    <property type="entry name" value="SPORULATION PROTEIN YKVU"/>
    <property type="match status" value="1"/>
</dbReference>
<feature type="transmembrane region" description="Helical" evidence="10">
    <location>
        <begin position="137"/>
        <end position="159"/>
    </location>
</feature>
<evidence type="ECO:0000313" key="11">
    <source>
        <dbReference type="EMBL" id="HJC63944.1"/>
    </source>
</evidence>
<feature type="transmembrane region" description="Helical" evidence="10">
    <location>
        <begin position="322"/>
        <end position="343"/>
    </location>
</feature>
<comment type="caution">
    <text evidence="11">The sequence shown here is derived from an EMBL/GenBank/DDBJ whole genome shotgun (WGS) entry which is preliminary data.</text>
</comment>
<feature type="transmembrane region" description="Helical" evidence="10">
    <location>
        <begin position="195"/>
        <end position="214"/>
    </location>
</feature>
<dbReference type="InterPro" id="IPR048279">
    <property type="entry name" value="MdtK-like"/>
</dbReference>
<reference evidence="11" key="2">
    <citation type="submission" date="2021-04" db="EMBL/GenBank/DDBJ databases">
        <authorList>
            <person name="Gilroy R."/>
        </authorList>
    </citation>
    <scope>NUCLEOTIDE SEQUENCE</scope>
    <source>
        <strain evidence="11">ChiBcec2-3848</strain>
    </source>
</reference>
<dbReference type="NCBIfam" id="TIGR00797">
    <property type="entry name" value="matE"/>
    <property type="match status" value="1"/>
</dbReference>
<keyword evidence="8 10" id="KW-0472">Membrane</keyword>
<name>A0A9D2PN01_9FIRM</name>
<dbReference type="GO" id="GO:0015297">
    <property type="term" value="F:antiporter activity"/>
    <property type="evidence" value="ECO:0007669"/>
    <property type="project" value="InterPro"/>
</dbReference>
<keyword evidence="4" id="KW-0813">Transport</keyword>
<dbReference type="GO" id="GO:0005886">
    <property type="term" value="C:plasma membrane"/>
    <property type="evidence" value="ECO:0007669"/>
    <property type="project" value="UniProtKB-SubCell"/>
</dbReference>
<feature type="transmembrane region" description="Helical" evidence="10">
    <location>
        <begin position="363"/>
        <end position="381"/>
    </location>
</feature>
<feature type="transmembrane region" description="Helical" evidence="10">
    <location>
        <begin position="166"/>
        <end position="189"/>
    </location>
</feature>
<keyword evidence="9" id="KW-0046">Antibiotic resistance</keyword>
<organism evidence="11 12">
    <name type="scientific">Candidatus Blautia merdavium</name>
    <dbReference type="NCBI Taxonomy" id="2838494"/>
    <lineage>
        <taxon>Bacteria</taxon>
        <taxon>Bacillati</taxon>
        <taxon>Bacillota</taxon>
        <taxon>Clostridia</taxon>
        <taxon>Lachnospirales</taxon>
        <taxon>Lachnospiraceae</taxon>
        <taxon>Blautia</taxon>
    </lineage>
</organism>
<dbReference type="InterPro" id="IPR051327">
    <property type="entry name" value="MATE_MepA_subfamily"/>
</dbReference>
<dbReference type="PIRSF" id="PIRSF006603">
    <property type="entry name" value="DinF"/>
    <property type="match status" value="1"/>
</dbReference>
<evidence type="ECO:0000256" key="5">
    <source>
        <dbReference type="ARBA" id="ARBA00022475"/>
    </source>
</evidence>
<feature type="transmembrane region" description="Helical" evidence="10">
    <location>
        <begin position="235"/>
        <end position="252"/>
    </location>
</feature>
<evidence type="ECO:0000256" key="10">
    <source>
        <dbReference type="SAM" id="Phobius"/>
    </source>
</evidence>
<reference evidence="11" key="1">
    <citation type="journal article" date="2021" name="PeerJ">
        <title>Extensive microbial diversity within the chicken gut microbiome revealed by metagenomics and culture.</title>
        <authorList>
            <person name="Gilroy R."/>
            <person name="Ravi A."/>
            <person name="Getino M."/>
            <person name="Pursley I."/>
            <person name="Horton D.L."/>
            <person name="Alikhan N.F."/>
            <person name="Baker D."/>
            <person name="Gharbi K."/>
            <person name="Hall N."/>
            <person name="Watson M."/>
            <person name="Adriaenssens E.M."/>
            <person name="Foster-Nyarko E."/>
            <person name="Jarju S."/>
            <person name="Secka A."/>
            <person name="Antonio M."/>
            <person name="Oren A."/>
            <person name="Chaudhuri R.R."/>
            <person name="La Ragione R."/>
            <person name="Hildebrand F."/>
            <person name="Pallen M.J."/>
        </authorList>
    </citation>
    <scope>NUCLEOTIDE SEQUENCE</scope>
    <source>
        <strain evidence="11">ChiBcec2-3848</strain>
    </source>
</reference>
<evidence type="ECO:0000256" key="1">
    <source>
        <dbReference type="ARBA" id="ARBA00004651"/>
    </source>
</evidence>
<evidence type="ECO:0000313" key="12">
    <source>
        <dbReference type="Proteomes" id="UP000823886"/>
    </source>
</evidence>
<feature type="transmembrane region" description="Helical" evidence="10">
    <location>
        <begin position="94"/>
        <end position="117"/>
    </location>
</feature>
<accession>A0A9D2PN01</accession>
<dbReference type="Proteomes" id="UP000823886">
    <property type="component" value="Unassembled WGS sequence"/>
</dbReference>
<evidence type="ECO:0000256" key="3">
    <source>
        <dbReference type="ARBA" id="ARBA00022106"/>
    </source>
</evidence>
<dbReference type="GO" id="GO:0046677">
    <property type="term" value="P:response to antibiotic"/>
    <property type="evidence" value="ECO:0007669"/>
    <property type="project" value="UniProtKB-KW"/>
</dbReference>
<gene>
    <name evidence="11" type="ORF">H9753_10070</name>
</gene>
<comment type="subcellular location">
    <subcellularLocation>
        <location evidence="1">Cell membrane</location>
        <topology evidence="1">Multi-pass membrane protein</topology>
    </subcellularLocation>
</comment>
<feature type="transmembrane region" description="Helical" evidence="10">
    <location>
        <begin position="50"/>
        <end position="73"/>
    </location>
</feature>
<evidence type="ECO:0000256" key="8">
    <source>
        <dbReference type="ARBA" id="ARBA00023136"/>
    </source>
</evidence>
<evidence type="ECO:0000256" key="7">
    <source>
        <dbReference type="ARBA" id="ARBA00022989"/>
    </source>
</evidence>
<dbReference type="InterPro" id="IPR002528">
    <property type="entry name" value="MATE_fam"/>
</dbReference>
<dbReference type="EMBL" id="DWVZ01000138">
    <property type="protein sequence ID" value="HJC63944.1"/>
    <property type="molecule type" value="Genomic_DNA"/>
</dbReference>
<keyword evidence="7 10" id="KW-1133">Transmembrane helix</keyword>